<dbReference type="CDD" id="cd00067">
    <property type="entry name" value="GAL4"/>
    <property type="match status" value="1"/>
</dbReference>
<dbReference type="PROSITE" id="PS00463">
    <property type="entry name" value="ZN2_CY6_FUNGAL_1"/>
    <property type="match status" value="1"/>
</dbReference>
<evidence type="ECO:0000256" key="8">
    <source>
        <dbReference type="SAM" id="MobiDB-lite"/>
    </source>
</evidence>
<dbReference type="GO" id="GO:0008270">
    <property type="term" value="F:zinc ion binding"/>
    <property type="evidence" value="ECO:0007669"/>
    <property type="project" value="InterPro"/>
</dbReference>
<feature type="region of interest" description="Disordered" evidence="8">
    <location>
        <begin position="114"/>
        <end position="152"/>
    </location>
</feature>
<dbReference type="Pfam" id="PF04082">
    <property type="entry name" value="Fungal_trans"/>
    <property type="match status" value="1"/>
</dbReference>
<evidence type="ECO:0000256" key="5">
    <source>
        <dbReference type="ARBA" id="ARBA00023163"/>
    </source>
</evidence>
<evidence type="ECO:0000256" key="3">
    <source>
        <dbReference type="ARBA" id="ARBA00023015"/>
    </source>
</evidence>
<dbReference type="InterPro" id="IPR051430">
    <property type="entry name" value="Fungal_TF_Env_Response"/>
</dbReference>
<dbReference type="SMART" id="SM00066">
    <property type="entry name" value="GAL4"/>
    <property type="match status" value="1"/>
</dbReference>
<feature type="coiled-coil region" evidence="7">
    <location>
        <begin position="186"/>
        <end position="213"/>
    </location>
</feature>
<evidence type="ECO:0000256" key="4">
    <source>
        <dbReference type="ARBA" id="ARBA00023125"/>
    </source>
</evidence>
<dbReference type="AlphaFoldDB" id="A0A2T2NRD8"/>
<name>A0A2T2NRD8_CORCC</name>
<evidence type="ECO:0000256" key="6">
    <source>
        <dbReference type="ARBA" id="ARBA00023242"/>
    </source>
</evidence>
<dbReference type="InterPro" id="IPR036864">
    <property type="entry name" value="Zn2-C6_fun-type_DNA-bd_sf"/>
</dbReference>
<dbReference type="SUPFAM" id="SSF57701">
    <property type="entry name" value="Zn2/Cys6 DNA-binding domain"/>
    <property type="match status" value="1"/>
</dbReference>
<dbReference type="InterPro" id="IPR001138">
    <property type="entry name" value="Zn2Cys6_DnaBD"/>
</dbReference>
<dbReference type="Pfam" id="PF00172">
    <property type="entry name" value="Zn_clus"/>
    <property type="match status" value="1"/>
</dbReference>
<feature type="domain" description="Zn(2)-C6 fungal-type" evidence="9">
    <location>
        <begin position="83"/>
        <end position="113"/>
    </location>
</feature>
<dbReference type="GO" id="GO:0000978">
    <property type="term" value="F:RNA polymerase II cis-regulatory region sequence-specific DNA binding"/>
    <property type="evidence" value="ECO:0007669"/>
    <property type="project" value="TreeGrafter"/>
</dbReference>
<evidence type="ECO:0000256" key="2">
    <source>
        <dbReference type="ARBA" id="ARBA00022833"/>
    </source>
</evidence>
<dbReference type="InterPro" id="IPR007219">
    <property type="entry name" value="XnlR_reg_dom"/>
</dbReference>
<evidence type="ECO:0000313" key="10">
    <source>
        <dbReference type="EMBL" id="PSN67963.1"/>
    </source>
</evidence>
<keyword evidence="7" id="KW-0175">Coiled coil</keyword>
<dbReference type="GO" id="GO:0006351">
    <property type="term" value="P:DNA-templated transcription"/>
    <property type="evidence" value="ECO:0007669"/>
    <property type="project" value="InterPro"/>
</dbReference>
<dbReference type="OrthoDB" id="4337792at2759"/>
<evidence type="ECO:0000259" key="9">
    <source>
        <dbReference type="PROSITE" id="PS50048"/>
    </source>
</evidence>
<dbReference type="PROSITE" id="PS50048">
    <property type="entry name" value="ZN2_CY6_FUNGAL_2"/>
    <property type="match status" value="1"/>
</dbReference>
<dbReference type="PANTHER" id="PTHR31944:SF131">
    <property type="entry name" value="HEME-RESPONSIVE ZINC FINGER TRANSCRIPTION FACTOR HAP1"/>
    <property type="match status" value="1"/>
</dbReference>
<evidence type="ECO:0000256" key="7">
    <source>
        <dbReference type="SAM" id="Coils"/>
    </source>
</evidence>
<keyword evidence="5" id="KW-0804">Transcription</keyword>
<reference evidence="10 11" key="1">
    <citation type="journal article" date="2018" name="Front. Microbiol.">
        <title>Genome-Wide Analysis of Corynespora cassiicola Leaf Fall Disease Putative Effectors.</title>
        <authorList>
            <person name="Lopez D."/>
            <person name="Ribeiro S."/>
            <person name="Label P."/>
            <person name="Fumanal B."/>
            <person name="Venisse J.S."/>
            <person name="Kohler A."/>
            <person name="de Oliveira R.R."/>
            <person name="Labutti K."/>
            <person name="Lipzen A."/>
            <person name="Lail K."/>
            <person name="Bauer D."/>
            <person name="Ohm R.A."/>
            <person name="Barry K.W."/>
            <person name="Spatafora J."/>
            <person name="Grigoriev I.V."/>
            <person name="Martin F.M."/>
            <person name="Pujade-Renaud V."/>
        </authorList>
    </citation>
    <scope>NUCLEOTIDE SEQUENCE [LARGE SCALE GENOMIC DNA]</scope>
    <source>
        <strain evidence="10 11">Philippines</strain>
    </source>
</reference>
<gene>
    <name evidence="10" type="ORF">BS50DRAFT_620400</name>
</gene>
<keyword evidence="3" id="KW-0805">Transcription regulation</keyword>
<dbReference type="PANTHER" id="PTHR31944">
    <property type="entry name" value="HEME-RESPONSIVE ZINC FINGER TRANSCRIPTION FACTOR HAP1"/>
    <property type="match status" value="1"/>
</dbReference>
<sequence>MTDGLALKTEQSSHLHSPPDCYASLQLWDIFPSRKPREKKKNTVVLLSFAVSFFPSMETEQPVLQHATADGARPLKRRRPALSCVECRRRKVKCDRSKPCGPCTRIKSPTCTYREVPGRRRPRSPSMSAGAGQDGSSAHSDSPTERETTSGISIDFNSLVNRYIAPGILGPSGKETQGLPRISLERNKEDDTIKILSDRVRELESRLAISSDRGSNVSQGTLPLLEADGSAAMPGLFVKNRYYGESHWVNCLEPYSALGDSSTVFSTKTHRTMVNKSSELYKPVEEIKRMQQVVQPSSKSQGSLPKDVLDSVPTKAVCDQLVQCYFRTFEGIFRILHIPSFQKEYDLYWNEPSAAKPTVLLKILLVCALGVPFFSGDLQPQVRSSCAKWIQAAEPWLSAPREKWRLNMSGLQIQVLQLIARQVCNVDGHLIWIPAGSLLRRAMYLGLHRDPSKFPHLSTFHIEMRRRLWATVLEIVVQSSLDMGMPPMISLDDFDTQPPSNINDDEIDDEGRSPLRPKPLTAFTDTSIQIAMSHSLPIRLEITRQINNLRFNLSYDDTLRLGSELTDQCRQKTKFFQSFLTTSPSTNPFQIKLFDTLVRRFILCLHRPFFARAKENPKYHYSRKICLDTSLTINAPATALSPGEEDDWMRLNYRCIGFFRSFFLYSISTVYLELATQIEEQAQDAALFAPLVAAPTTQESPPPPQRQVVPPVVQRPAQFELLRGVLQRAYGTAEMRLRRGETNAKSVVFLSCALARVDALVSGRDPDADVLGAARAALGVSARIMEEAFRAQYGADIALGVPPPPSGSALGGEQGMGGHMDGVAAGDDGYGGEEGRGMGFGGQAGDELEVGLGFGGEVDMMGVDESMDWHWLLNDDYTGFEFEDSPFLASGTSME</sequence>
<evidence type="ECO:0000313" key="11">
    <source>
        <dbReference type="Proteomes" id="UP000240883"/>
    </source>
</evidence>
<keyword evidence="6" id="KW-0539">Nucleus</keyword>
<proteinExistence type="predicted"/>
<dbReference type="GO" id="GO:0005634">
    <property type="term" value="C:nucleus"/>
    <property type="evidence" value="ECO:0007669"/>
    <property type="project" value="TreeGrafter"/>
</dbReference>
<dbReference type="SMART" id="SM00906">
    <property type="entry name" value="Fungal_trans"/>
    <property type="match status" value="1"/>
</dbReference>
<evidence type="ECO:0000256" key="1">
    <source>
        <dbReference type="ARBA" id="ARBA00022723"/>
    </source>
</evidence>
<dbReference type="Gene3D" id="4.10.240.10">
    <property type="entry name" value="Zn(2)-C6 fungal-type DNA-binding domain"/>
    <property type="match status" value="1"/>
</dbReference>
<protein>
    <recommendedName>
        <fullName evidence="9">Zn(2)-C6 fungal-type domain-containing protein</fullName>
    </recommendedName>
</protein>
<dbReference type="GO" id="GO:0001228">
    <property type="term" value="F:DNA-binding transcription activator activity, RNA polymerase II-specific"/>
    <property type="evidence" value="ECO:0007669"/>
    <property type="project" value="TreeGrafter"/>
</dbReference>
<keyword evidence="11" id="KW-1185">Reference proteome</keyword>
<keyword evidence="1" id="KW-0479">Metal-binding</keyword>
<accession>A0A2T2NRD8</accession>
<feature type="region of interest" description="Disordered" evidence="8">
    <location>
        <begin position="497"/>
        <end position="516"/>
    </location>
</feature>
<dbReference type="EMBL" id="KZ678134">
    <property type="protein sequence ID" value="PSN67963.1"/>
    <property type="molecule type" value="Genomic_DNA"/>
</dbReference>
<keyword evidence="2" id="KW-0862">Zinc</keyword>
<keyword evidence="4" id="KW-0238">DNA-binding</keyword>
<dbReference type="Proteomes" id="UP000240883">
    <property type="component" value="Unassembled WGS sequence"/>
</dbReference>
<dbReference type="CDD" id="cd12148">
    <property type="entry name" value="fungal_TF_MHR"/>
    <property type="match status" value="1"/>
</dbReference>
<organism evidence="10 11">
    <name type="scientific">Corynespora cassiicola Philippines</name>
    <dbReference type="NCBI Taxonomy" id="1448308"/>
    <lineage>
        <taxon>Eukaryota</taxon>
        <taxon>Fungi</taxon>
        <taxon>Dikarya</taxon>
        <taxon>Ascomycota</taxon>
        <taxon>Pezizomycotina</taxon>
        <taxon>Dothideomycetes</taxon>
        <taxon>Pleosporomycetidae</taxon>
        <taxon>Pleosporales</taxon>
        <taxon>Corynesporascaceae</taxon>
        <taxon>Corynespora</taxon>
    </lineage>
</organism>